<dbReference type="Proteomes" id="UP001180020">
    <property type="component" value="Unassembled WGS sequence"/>
</dbReference>
<accession>A0AAV9ER50</accession>
<gene>
    <name evidence="1" type="ORF">QJS10_CPA06g01623</name>
</gene>
<sequence length="74" mass="8559">MKRSEKYRLLMAEKLHIVNFRPTCPEEIEPFMDEGVKRQEPVDSEELAHMISEVLPHPEPKKEAAAQNQAAMEV</sequence>
<evidence type="ECO:0000313" key="1">
    <source>
        <dbReference type="EMBL" id="KAK1315329.1"/>
    </source>
</evidence>
<protein>
    <submittedName>
        <fullName evidence="1">Uncharacterized protein</fullName>
    </submittedName>
</protein>
<reference evidence="1" key="2">
    <citation type="submission" date="2023-06" db="EMBL/GenBank/DDBJ databases">
        <authorList>
            <person name="Ma L."/>
            <person name="Liu K.-W."/>
            <person name="Li Z."/>
            <person name="Hsiao Y.-Y."/>
            <person name="Qi Y."/>
            <person name="Fu T."/>
            <person name="Tang G."/>
            <person name="Zhang D."/>
            <person name="Sun W.-H."/>
            <person name="Liu D.-K."/>
            <person name="Li Y."/>
            <person name="Chen G.-Z."/>
            <person name="Liu X.-D."/>
            <person name="Liao X.-Y."/>
            <person name="Jiang Y.-T."/>
            <person name="Yu X."/>
            <person name="Hao Y."/>
            <person name="Huang J."/>
            <person name="Zhao X.-W."/>
            <person name="Ke S."/>
            <person name="Chen Y.-Y."/>
            <person name="Wu W.-L."/>
            <person name="Hsu J.-L."/>
            <person name="Lin Y.-F."/>
            <person name="Huang M.-D."/>
            <person name="Li C.-Y."/>
            <person name="Huang L."/>
            <person name="Wang Z.-W."/>
            <person name="Zhao X."/>
            <person name="Zhong W.-Y."/>
            <person name="Peng D.-H."/>
            <person name="Ahmad S."/>
            <person name="Lan S."/>
            <person name="Zhang J.-S."/>
            <person name="Tsai W.-C."/>
            <person name="Van De Peer Y."/>
            <person name="Liu Z.-J."/>
        </authorList>
    </citation>
    <scope>NUCLEOTIDE SEQUENCE</scope>
    <source>
        <strain evidence="1">CP</strain>
        <tissue evidence="1">Leaves</tissue>
    </source>
</reference>
<keyword evidence="2" id="KW-1185">Reference proteome</keyword>
<dbReference type="AlphaFoldDB" id="A0AAV9ER50"/>
<reference evidence="1" key="1">
    <citation type="journal article" date="2023" name="Nat. Commun.">
        <title>Diploid and tetraploid genomes of Acorus and the evolution of monocots.</title>
        <authorList>
            <person name="Ma L."/>
            <person name="Liu K.W."/>
            <person name="Li Z."/>
            <person name="Hsiao Y.Y."/>
            <person name="Qi Y."/>
            <person name="Fu T."/>
            <person name="Tang G.D."/>
            <person name="Zhang D."/>
            <person name="Sun W.H."/>
            <person name="Liu D.K."/>
            <person name="Li Y."/>
            <person name="Chen G.Z."/>
            <person name="Liu X.D."/>
            <person name="Liao X.Y."/>
            <person name="Jiang Y.T."/>
            <person name="Yu X."/>
            <person name="Hao Y."/>
            <person name="Huang J."/>
            <person name="Zhao X.W."/>
            <person name="Ke S."/>
            <person name="Chen Y.Y."/>
            <person name="Wu W.L."/>
            <person name="Hsu J.L."/>
            <person name="Lin Y.F."/>
            <person name="Huang M.D."/>
            <person name="Li C.Y."/>
            <person name="Huang L."/>
            <person name="Wang Z.W."/>
            <person name="Zhao X."/>
            <person name="Zhong W.Y."/>
            <person name="Peng D.H."/>
            <person name="Ahmad S."/>
            <person name="Lan S."/>
            <person name="Zhang J.S."/>
            <person name="Tsai W.C."/>
            <person name="Van de Peer Y."/>
            <person name="Liu Z.J."/>
        </authorList>
    </citation>
    <scope>NUCLEOTIDE SEQUENCE</scope>
    <source>
        <strain evidence="1">CP</strain>
    </source>
</reference>
<comment type="caution">
    <text evidence="1">The sequence shown here is derived from an EMBL/GenBank/DDBJ whole genome shotgun (WGS) entry which is preliminary data.</text>
</comment>
<dbReference type="InterPro" id="IPR038324">
    <property type="entry name" value="Rpb4/RPC9_sf"/>
</dbReference>
<organism evidence="1 2">
    <name type="scientific">Acorus calamus</name>
    <name type="common">Sweet flag</name>
    <dbReference type="NCBI Taxonomy" id="4465"/>
    <lineage>
        <taxon>Eukaryota</taxon>
        <taxon>Viridiplantae</taxon>
        <taxon>Streptophyta</taxon>
        <taxon>Embryophyta</taxon>
        <taxon>Tracheophyta</taxon>
        <taxon>Spermatophyta</taxon>
        <taxon>Magnoliopsida</taxon>
        <taxon>Liliopsida</taxon>
        <taxon>Acoraceae</taxon>
        <taxon>Acorus</taxon>
    </lineage>
</organism>
<proteinExistence type="predicted"/>
<dbReference type="Gene3D" id="1.20.1250.40">
    <property type="match status" value="1"/>
</dbReference>
<name>A0AAV9ER50_ACOCL</name>
<evidence type="ECO:0000313" key="2">
    <source>
        <dbReference type="Proteomes" id="UP001180020"/>
    </source>
</evidence>
<dbReference type="EMBL" id="JAUJYO010000006">
    <property type="protein sequence ID" value="KAK1315329.1"/>
    <property type="molecule type" value="Genomic_DNA"/>
</dbReference>